<dbReference type="Pfam" id="PF13365">
    <property type="entry name" value="Trypsin_2"/>
    <property type="match status" value="1"/>
</dbReference>
<reference evidence="1" key="1">
    <citation type="journal article" date="2014" name="Front. Microbiol.">
        <title>High frequency of phylogenetically diverse reductive dehalogenase-homologous genes in deep subseafloor sedimentary metagenomes.</title>
        <authorList>
            <person name="Kawai M."/>
            <person name="Futagami T."/>
            <person name="Toyoda A."/>
            <person name="Takaki Y."/>
            <person name="Nishi S."/>
            <person name="Hori S."/>
            <person name="Arai W."/>
            <person name="Tsubouchi T."/>
            <person name="Morono Y."/>
            <person name="Uchiyama I."/>
            <person name="Ito T."/>
            <person name="Fujiyama A."/>
            <person name="Inagaki F."/>
            <person name="Takami H."/>
        </authorList>
    </citation>
    <scope>NUCLEOTIDE SEQUENCE</scope>
    <source>
        <strain evidence="1">Expedition CK06-06</strain>
    </source>
</reference>
<dbReference type="Gene3D" id="2.40.10.120">
    <property type="match status" value="1"/>
</dbReference>
<organism evidence="1">
    <name type="scientific">marine sediment metagenome</name>
    <dbReference type="NCBI Taxonomy" id="412755"/>
    <lineage>
        <taxon>unclassified sequences</taxon>
        <taxon>metagenomes</taxon>
        <taxon>ecological metagenomes</taxon>
    </lineage>
</organism>
<dbReference type="InterPro" id="IPR009003">
    <property type="entry name" value="Peptidase_S1_PA"/>
</dbReference>
<comment type="caution">
    <text evidence="1">The sequence shown here is derived from an EMBL/GenBank/DDBJ whole genome shotgun (WGS) entry which is preliminary data.</text>
</comment>
<evidence type="ECO:0008006" key="2">
    <source>
        <dbReference type="Google" id="ProtNLM"/>
    </source>
</evidence>
<protein>
    <recommendedName>
        <fullName evidence="2">Peptidase S1 domain-containing protein</fullName>
    </recommendedName>
</protein>
<gene>
    <name evidence="1" type="ORF">S01H4_32572</name>
</gene>
<proteinExistence type="predicted"/>
<sequence>VEADIVLHNETEDLALVKLRSEEQYQHIATLLPKDNGVQVMDESVAVGCSLGFPPLPTVGHITRLNIQIYSLPYHMSSAQIIYGNSGGAMFMANTGELIGIPSRGVVIGWGTPITHMGLFVPIERIYAWLEEEHYDFIYDETKTEKECLDLRRTEIEAKKKAQE</sequence>
<dbReference type="AlphaFoldDB" id="X0ZZ43"/>
<evidence type="ECO:0000313" key="1">
    <source>
        <dbReference type="EMBL" id="GAG74834.1"/>
    </source>
</evidence>
<feature type="non-terminal residue" evidence="1">
    <location>
        <position position="1"/>
    </location>
</feature>
<accession>X0ZZ43</accession>
<dbReference type="SUPFAM" id="SSF50494">
    <property type="entry name" value="Trypsin-like serine proteases"/>
    <property type="match status" value="1"/>
</dbReference>
<name>X0ZZ43_9ZZZZ</name>
<dbReference type="EMBL" id="BART01017046">
    <property type="protein sequence ID" value="GAG74834.1"/>
    <property type="molecule type" value="Genomic_DNA"/>
</dbReference>